<name>A0ACC0VRG3_9STRA</name>
<accession>A0ACC0VRG3</accession>
<keyword evidence="2" id="KW-1185">Reference proteome</keyword>
<protein>
    <submittedName>
        <fullName evidence="1">Uncharacterized protein</fullName>
    </submittedName>
</protein>
<organism evidence="1 2">
    <name type="scientific">Peronosclerospora sorghi</name>
    <dbReference type="NCBI Taxonomy" id="230839"/>
    <lineage>
        <taxon>Eukaryota</taxon>
        <taxon>Sar</taxon>
        <taxon>Stramenopiles</taxon>
        <taxon>Oomycota</taxon>
        <taxon>Peronosporomycetes</taxon>
        <taxon>Peronosporales</taxon>
        <taxon>Peronosporaceae</taxon>
        <taxon>Peronosclerospora</taxon>
    </lineage>
</organism>
<evidence type="ECO:0000313" key="1">
    <source>
        <dbReference type="EMBL" id="KAI9909145.1"/>
    </source>
</evidence>
<dbReference type="Proteomes" id="UP001163321">
    <property type="component" value="Chromosome 7"/>
</dbReference>
<sequence>MFIKAPIAPGRPRLIVTRNRGICMAKLLRFVLFLHNHKVMVITHDNQMTGNHSCDMMQLHFEYSRKSKEKVQLKRTRKSD</sequence>
<proteinExistence type="predicted"/>
<dbReference type="EMBL" id="CM047586">
    <property type="protein sequence ID" value="KAI9909145.1"/>
    <property type="molecule type" value="Genomic_DNA"/>
</dbReference>
<gene>
    <name evidence="1" type="ORF">PsorP6_014634</name>
</gene>
<reference evidence="1 2" key="1">
    <citation type="journal article" date="2022" name="bioRxiv">
        <title>The genome of the oomycete Peronosclerospora sorghi, a cosmopolitan pathogen of maize and sorghum, is inflated with dispersed pseudogenes.</title>
        <authorList>
            <person name="Fletcher K."/>
            <person name="Martin F."/>
            <person name="Isakeit T."/>
            <person name="Cavanaugh K."/>
            <person name="Magill C."/>
            <person name="Michelmore R."/>
        </authorList>
    </citation>
    <scope>NUCLEOTIDE SEQUENCE [LARGE SCALE GENOMIC DNA]</scope>
    <source>
        <strain evidence="1">P6</strain>
    </source>
</reference>
<comment type="caution">
    <text evidence="1">The sequence shown here is derived from an EMBL/GenBank/DDBJ whole genome shotgun (WGS) entry which is preliminary data.</text>
</comment>
<evidence type="ECO:0000313" key="2">
    <source>
        <dbReference type="Proteomes" id="UP001163321"/>
    </source>
</evidence>